<reference evidence="2" key="1">
    <citation type="submission" date="2018-12" db="EMBL/GenBank/DDBJ databases">
        <authorList>
            <person name="Jadhav K."/>
            <person name="Kushwaha B."/>
            <person name="Jadhav I."/>
        </authorList>
    </citation>
    <scope>NUCLEOTIDE SEQUENCE [LARGE SCALE GENOMIC DNA]</scope>
    <source>
        <strain evidence="2">SBS 10</strain>
    </source>
</reference>
<keyword evidence="1" id="KW-0472">Membrane</keyword>
<dbReference type="EMBL" id="RXHI01000002">
    <property type="protein sequence ID" value="RUA23174.1"/>
    <property type="molecule type" value="Genomic_DNA"/>
</dbReference>
<accession>A0A3S0NXI1</accession>
<evidence type="ECO:0000256" key="1">
    <source>
        <dbReference type="SAM" id="Phobius"/>
    </source>
</evidence>
<proteinExistence type="predicted"/>
<comment type="caution">
    <text evidence="2">The sequence shown here is derived from an EMBL/GenBank/DDBJ whole genome shotgun (WGS) entry which is preliminary data.</text>
</comment>
<gene>
    <name evidence="2" type="ORF">DSL92_01095</name>
</gene>
<evidence type="ECO:0000313" key="2">
    <source>
        <dbReference type="EMBL" id="RUA23174.1"/>
    </source>
</evidence>
<feature type="transmembrane region" description="Helical" evidence="1">
    <location>
        <begin position="12"/>
        <end position="33"/>
    </location>
</feature>
<name>A0A3S0NXI1_9GAMM</name>
<keyword evidence="1" id="KW-1133">Transmembrane helix</keyword>
<keyword evidence="1" id="KW-0812">Transmembrane</keyword>
<sequence>MISTWSCRPRRNLHNGALMDAIALGFPVLIYAAPSRAGLRCATAGCRLAAAGPLVPRHARALKFND</sequence>
<dbReference type="AlphaFoldDB" id="A0A3S0NXI1"/>
<organism evidence="2">
    <name type="scientific">Billgrantia gudaonensis</name>
    <dbReference type="NCBI Taxonomy" id="376427"/>
    <lineage>
        <taxon>Bacteria</taxon>
        <taxon>Pseudomonadati</taxon>
        <taxon>Pseudomonadota</taxon>
        <taxon>Gammaproteobacteria</taxon>
        <taxon>Oceanospirillales</taxon>
        <taxon>Halomonadaceae</taxon>
        <taxon>Billgrantia</taxon>
    </lineage>
</organism>
<protein>
    <submittedName>
        <fullName evidence="2">Uncharacterized protein</fullName>
    </submittedName>
</protein>